<gene>
    <name evidence="2" type="ordered locus">Rxyl_0481</name>
</gene>
<dbReference type="Proteomes" id="UP000006637">
    <property type="component" value="Chromosome"/>
</dbReference>
<dbReference type="InterPro" id="IPR000836">
    <property type="entry name" value="PRTase_dom"/>
</dbReference>
<dbReference type="PhylomeDB" id="Q1AYS3"/>
<dbReference type="EMBL" id="CP000386">
    <property type="protein sequence ID" value="ABG03455.1"/>
    <property type="molecule type" value="Genomic_DNA"/>
</dbReference>
<dbReference type="InterPro" id="IPR029057">
    <property type="entry name" value="PRTase-like"/>
</dbReference>
<keyword evidence="2" id="KW-0808">Transferase</keyword>
<dbReference type="SUPFAM" id="SSF53271">
    <property type="entry name" value="PRTase-like"/>
    <property type="match status" value="1"/>
</dbReference>
<dbReference type="Pfam" id="PF00156">
    <property type="entry name" value="Pribosyltran"/>
    <property type="match status" value="1"/>
</dbReference>
<dbReference type="STRING" id="266117.Rxyl_0481"/>
<feature type="domain" description="Phosphoribosyltransferase" evidence="1">
    <location>
        <begin position="13"/>
        <end position="169"/>
    </location>
</feature>
<sequence>MFDGPIFRDRREAGRVLASRLERYRDERPVIFALPRGGVPVGYEISRALGAPLEVIVARKLGAPGQPEFGIGAIAPGVRVLNEEAVRRLGIPEDYIERVTERETREMERRLRRFRGDRPEPEVRDRTVILVDDGLATGVTARAAIRALRRREPRRLVLAVPVCAAQTAQVIRPLVDDFVCPATPPDLGAIGFWYENFEQVSSEEVAELLEEARRLFSGERDGG</sequence>
<dbReference type="Gene3D" id="3.30.1310.20">
    <property type="entry name" value="PRTase-like"/>
    <property type="match status" value="1"/>
</dbReference>
<dbReference type="CDD" id="cd06223">
    <property type="entry name" value="PRTases_typeI"/>
    <property type="match status" value="1"/>
</dbReference>
<dbReference type="RefSeq" id="WP_011563473.1">
    <property type="nucleotide sequence ID" value="NC_008148.1"/>
</dbReference>
<proteinExistence type="predicted"/>
<reference evidence="2 3" key="1">
    <citation type="submission" date="2006-06" db="EMBL/GenBank/DDBJ databases">
        <title>Complete sequence of Rubrobacter xylanophilus DSM 9941.</title>
        <authorList>
            <consortium name="US DOE Joint Genome Institute"/>
            <person name="Copeland A."/>
            <person name="Lucas S."/>
            <person name="Lapidus A."/>
            <person name="Barry K."/>
            <person name="Detter J.C."/>
            <person name="Glavina del Rio T."/>
            <person name="Hammon N."/>
            <person name="Israni S."/>
            <person name="Dalin E."/>
            <person name="Tice H."/>
            <person name="Pitluck S."/>
            <person name="Munk A.C."/>
            <person name="Brettin T."/>
            <person name="Bruce D."/>
            <person name="Han C."/>
            <person name="Tapia R."/>
            <person name="Gilna P."/>
            <person name="Schmutz J."/>
            <person name="Larimer F."/>
            <person name="Land M."/>
            <person name="Hauser L."/>
            <person name="Kyrpides N."/>
            <person name="Lykidis A."/>
            <person name="da Costa M.S."/>
            <person name="Rainey F.A."/>
            <person name="Empadinhas N."/>
            <person name="Jolivet E."/>
            <person name="Battista J.R."/>
            <person name="Richardson P."/>
        </authorList>
    </citation>
    <scope>NUCLEOTIDE SEQUENCE [LARGE SCALE GENOMIC DNA]</scope>
    <source>
        <strain evidence="3">DSM 9941 / NBRC 16129 / PRD-1</strain>
    </source>
</reference>
<dbReference type="GO" id="GO:0016757">
    <property type="term" value="F:glycosyltransferase activity"/>
    <property type="evidence" value="ECO:0007669"/>
    <property type="project" value="UniProtKB-KW"/>
</dbReference>
<dbReference type="KEGG" id="rxy:Rxyl_0481"/>
<evidence type="ECO:0000313" key="2">
    <source>
        <dbReference type="EMBL" id="ABG03455.1"/>
    </source>
</evidence>
<dbReference type="eggNOG" id="COG1926">
    <property type="taxonomic scope" value="Bacteria"/>
</dbReference>
<accession>Q1AYS3</accession>
<keyword evidence="2" id="KW-0328">Glycosyltransferase</keyword>
<organism evidence="2 3">
    <name type="scientific">Rubrobacter xylanophilus (strain DSM 9941 / JCM 11954 / NBRC 16129 / PRD-1)</name>
    <dbReference type="NCBI Taxonomy" id="266117"/>
    <lineage>
        <taxon>Bacteria</taxon>
        <taxon>Bacillati</taxon>
        <taxon>Actinomycetota</taxon>
        <taxon>Rubrobacteria</taxon>
        <taxon>Rubrobacterales</taxon>
        <taxon>Rubrobacteraceae</taxon>
        <taxon>Rubrobacter</taxon>
    </lineage>
</organism>
<protein>
    <submittedName>
        <fullName evidence="2">Phosphoribosyltransferase</fullName>
    </submittedName>
</protein>
<dbReference type="HOGENOM" id="CLU_083583_0_0_11"/>
<evidence type="ECO:0000313" key="3">
    <source>
        <dbReference type="Proteomes" id="UP000006637"/>
    </source>
</evidence>
<keyword evidence="3" id="KW-1185">Reference proteome</keyword>
<dbReference type="Gene3D" id="3.40.50.2020">
    <property type="match status" value="1"/>
</dbReference>
<evidence type="ECO:0000259" key="1">
    <source>
        <dbReference type="Pfam" id="PF00156"/>
    </source>
</evidence>
<dbReference type="AlphaFoldDB" id="Q1AYS3"/>
<name>Q1AYS3_RUBXD</name>